<dbReference type="PROSITE" id="PS51257">
    <property type="entry name" value="PROKAR_LIPOPROTEIN"/>
    <property type="match status" value="1"/>
</dbReference>
<accession>A0A7C0VEP5</accession>
<dbReference type="EMBL" id="DQWE01000412">
    <property type="protein sequence ID" value="HDI83898.1"/>
    <property type="molecule type" value="Genomic_DNA"/>
</dbReference>
<proteinExistence type="predicted"/>
<protein>
    <recommendedName>
        <fullName evidence="2">YncE family protein</fullName>
    </recommendedName>
</protein>
<dbReference type="AlphaFoldDB" id="A0A7C0VEP5"/>
<name>A0A7C0VEP5_UNCW3</name>
<dbReference type="PANTHER" id="PTHR47197">
    <property type="entry name" value="PROTEIN NIRF"/>
    <property type="match status" value="1"/>
</dbReference>
<dbReference type="Proteomes" id="UP000885847">
    <property type="component" value="Unassembled WGS sequence"/>
</dbReference>
<reference evidence="1" key="1">
    <citation type="journal article" date="2020" name="mSystems">
        <title>Genome- and Community-Level Interaction Insights into Carbon Utilization and Element Cycling Functions of Hydrothermarchaeota in Hydrothermal Sediment.</title>
        <authorList>
            <person name="Zhou Z."/>
            <person name="Liu Y."/>
            <person name="Xu W."/>
            <person name="Pan J."/>
            <person name="Luo Z.H."/>
            <person name="Li M."/>
        </authorList>
    </citation>
    <scope>NUCLEOTIDE SEQUENCE [LARGE SCALE GENOMIC DNA]</scope>
    <source>
        <strain evidence="1">HyVt-102</strain>
    </source>
</reference>
<comment type="caution">
    <text evidence="1">The sequence shown here is derived from an EMBL/GenBank/DDBJ whole genome shotgun (WGS) entry which is preliminary data.</text>
</comment>
<gene>
    <name evidence="1" type="ORF">ENF18_08940</name>
</gene>
<dbReference type="PANTHER" id="PTHR47197:SF3">
    <property type="entry name" value="DIHYDRO-HEME D1 DEHYDROGENASE"/>
    <property type="match status" value="1"/>
</dbReference>
<dbReference type="InterPro" id="IPR013211">
    <property type="entry name" value="LVIVD"/>
</dbReference>
<dbReference type="InterPro" id="IPR015943">
    <property type="entry name" value="WD40/YVTN_repeat-like_dom_sf"/>
</dbReference>
<evidence type="ECO:0000313" key="1">
    <source>
        <dbReference type="EMBL" id="HDI83898.1"/>
    </source>
</evidence>
<dbReference type="Pfam" id="PF08309">
    <property type="entry name" value="LVIVD"/>
    <property type="match status" value="5"/>
</dbReference>
<sequence>MQMGKFFAVAIVIIFAGCAGGYYPDFIFEVSPEVIGTYDIPPFPWDIYVSGEYVYVANCVHGLRVIDVSNPFAPYEVACLKDGFVPIRITVAGKYAYIVDLSGGLDVIDISDPTNPSYYAPFCIPGFTIDVYCKNKNAYVIANGDFDDDGRRDDGRLYILDISNSQYTFILGQYDFPGRAWRVCVSGKYAYVTNEKEGLTIINVSNPHYPRKMSSFQTDGDAGNIFLQGDYAYVISNKSNHNVILNVINVSNPSQPKRVGHLDMEDTDCFITGIYVSGNYAFLADTSKGLVVIDISTPVFPRYVTSLPLSGRIECVFFQNNMVYAGSTLDMDGDGYEDTGRIYVIDIFQPTF</sequence>
<dbReference type="SUPFAM" id="SSF75011">
    <property type="entry name" value="3-carboxy-cis,cis-mucoante lactonizing enzyme"/>
    <property type="match status" value="2"/>
</dbReference>
<dbReference type="Gene3D" id="2.130.10.10">
    <property type="entry name" value="YVTN repeat-like/Quinoprotein amine dehydrogenase"/>
    <property type="match status" value="1"/>
</dbReference>
<dbReference type="InterPro" id="IPR051200">
    <property type="entry name" value="Host-pathogen_enzymatic-act"/>
</dbReference>
<organism evidence="1">
    <name type="scientific">candidate division WOR-3 bacterium</name>
    <dbReference type="NCBI Taxonomy" id="2052148"/>
    <lineage>
        <taxon>Bacteria</taxon>
        <taxon>Bacteria division WOR-3</taxon>
    </lineage>
</organism>
<evidence type="ECO:0008006" key="2">
    <source>
        <dbReference type="Google" id="ProtNLM"/>
    </source>
</evidence>